<evidence type="ECO:0000313" key="12">
    <source>
        <dbReference type="Proteomes" id="UP000466694"/>
    </source>
</evidence>
<comment type="subcellular location">
    <subcellularLocation>
        <location evidence="1">Endomembrane system</location>
        <topology evidence="1">Multi-pass membrane protein</topology>
    </subcellularLocation>
    <subcellularLocation>
        <location evidence="5">Membrane</location>
        <topology evidence="5">Multi-pass membrane protein</topology>
    </subcellularLocation>
</comment>
<feature type="transmembrane region" description="Helical" evidence="6">
    <location>
        <begin position="180"/>
        <end position="198"/>
    </location>
</feature>
<feature type="transmembrane region" description="Helical" evidence="6">
    <location>
        <begin position="298"/>
        <end position="319"/>
    </location>
</feature>
<reference evidence="9" key="3">
    <citation type="submission" date="2019-10" db="EMBL/GenBank/DDBJ databases">
        <authorList>
            <person name="Sugawara M."/>
            <person name="Epstein B."/>
            <person name="Badgley B."/>
            <person name="Unno T."/>
            <person name="Xu L."/>
            <person name="Reese J."/>
            <person name="Gyaneshwar P."/>
            <person name="Denny R."/>
            <person name="Mudege J."/>
            <person name="Bharti A."/>
            <person name="Farmer A."/>
            <person name="May G."/>
            <person name="Woodward J."/>
            <person name="Medigue C."/>
            <person name="Vallenet D."/>
            <person name="Lajus A."/>
            <person name="Rouy Z."/>
            <person name="Martinez-Vaz B."/>
            <person name="Tiffin P."/>
            <person name="Young N."/>
            <person name="Sadowsky M."/>
        </authorList>
    </citation>
    <scope>NUCLEOTIDE SEQUENCE</scope>
    <source>
        <strain evidence="9">USDA205</strain>
    </source>
</reference>
<dbReference type="Pfam" id="PF00662">
    <property type="entry name" value="Proton_antipo_N"/>
    <property type="match status" value="1"/>
</dbReference>
<evidence type="ECO:0000259" key="7">
    <source>
        <dbReference type="Pfam" id="PF00361"/>
    </source>
</evidence>
<evidence type="ECO:0000256" key="6">
    <source>
        <dbReference type="SAM" id="Phobius"/>
    </source>
</evidence>
<dbReference type="InterPro" id="IPR018393">
    <property type="entry name" value="NADHpl_OxRdtase_5_subgr"/>
</dbReference>
<dbReference type="GO" id="GO:0003954">
    <property type="term" value="F:NADH dehydrogenase activity"/>
    <property type="evidence" value="ECO:0007669"/>
    <property type="project" value="TreeGrafter"/>
</dbReference>
<dbReference type="NCBIfam" id="TIGR01974">
    <property type="entry name" value="NDH_I_L"/>
    <property type="match status" value="1"/>
</dbReference>
<keyword evidence="2 5" id="KW-0812">Transmembrane</keyword>
<feature type="transmembrane region" description="Helical" evidence="6">
    <location>
        <begin position="395"/>
        <end position="416"/>
    </location>
</feature>
<dbReference type="PRINTS" id="PR01435">
    <property type="entry name" value="NPOXDRDTASE5"/>
</dbReference>
<evidence type="ECO:0000256" key="3">
    <source>
        <dbReference type="ARBA" id="ARBA00022989"/>
    </source>
</evidence>
<feature type="transmembrane region" description="Helical" evidence="6">
    <location>
        <begin position="358"/>
        <end position="375"/>
    </location>
</feature>
<feature type="transmembrane region" description="Helical" evidence="6">
    <location>
        <begin position="117"/>
        <end position="134"/>
    </location>
</feature>
<feature type="transmembrane region" description="Helical" evidence="6">
    <location>
        <begin position="436"/>
        <end position="457"/>
    </location>
</feature>
<dbReference type="GO" id="GO:0016020">
    <property type="term" value="C:membrane"/>
    <property type="evidence" value="ECO:0007669"/>
    <property type="project" value="UniProtKB-SubCell"/>
</dbReference>
<evidence type="ECO:0000256" key="4">
    <source>
        <dbReference type="ARBA" id="ARBA00023136"/>
    </source>
</evidence>
<dbReference type="PANTHER" id="PTHR42829:SF2">
    <property type="entry name" value="NADH-UBIQUINONE OXIDOREDUCTASE CHAIN 5"/>
    <property type="match status" value="1"/>
</dbReference>
<reference evidence="9 12" key="1">
    <citation type="journal article" date="2013" name="Genome Biol.">
        <title>Comparative genomics of the core and accessory genomes of 48 Sinorhizobium strains comprising five genospecies.</title>
        <authorList>
            <person name="Sugawara M."/>
            <person name="Epstein B."/>
            <person name="Badgley B.D."/>
            <person name="Unno T."/>
            <person name="Xu L."/>
            <person name="Reese J."/>
            <person name="Gyaneshwar P."/>
            <person name="Denny R."/>
            <person name="Mudge J."/>
            <person name="Bharti A.K."/>
            <person name="Farmer A.D."/>
            <person name="May G.D."/>
            <person name="Woodward J.E."/>
            <person name="Medigue C."/>
            <person name="Vallenet D."/>
            <person name="Lajus A."/>
            <person name="Rouy Z."/>
            <person name="Martinez-Vaz B."/>
            <person name="Tiffin P."/>
            <person name="Young N.D."/>
            <person name="Sadowsky M.J."/>
        </authorList>
    </citation>
    <scope>NUCLEOTIDE SEQUENCE [LARGE SCALE GENOMIC DNA]</scope>
    <source>
        <strain evidence="9 12">USDA205</strain>
    </source>
</reference>
<accession>A0A2A6LY09</accession>
<sequence>MDTIIKAIVFLPLIGFLIAGLLGTQIGAKASEYVTSGFMLIALALSWFVFFDVALGHEEMIKVSVLRWIQSGSLDVEWAFRVDTLTAVMFVVVNTVSTLVHIYSIGYMHHDPHRPRFFGYLSLFTFAMLMLITSDNLLQMFFGWEGVGLASYLLIGFWYKKPSANAAAIKAFIVNRVGDFGFSLGIFCVFVLFGSINLETVFAAAQNYLPAEGAEAGEAVITLFGMHLDKADALTATCLLLFMGAMGKSAQFLLHTWLPDAMEGPTPVSALIHAATMVTAGVFLVARMSPLFELSPDALTVVTLIGAITAFFAATVGLVQNDIKRVIAYSTCSQLGYMFVALGVGAYGAAIFHLFTHAFFKALLFLGAGSVIHAVDGEQDMRYMGGLRTHIPVTYWMMFIGTIALTGVGIPGTLFGTAGFFSKDAIIESTFASHSIVSGIAFTLLVIAALFTSFYSWRLTFMTFHGTPRASHEVMHHVHESPQVMLVPLYMLALGALVAGFLFHDYFFGHHYAEFWKGALFTSAENEILEEYHHVPLWVKWSPFCAMALGLFTAWYMYISRPELPKYLANQHRGLYQFLLNKWYFDELYDFLFVRTAKRLGTFLWKEGDGRVIDGFGPNGVAARVLDVTDRVVRLQTGYLYHYAFVMLIGIAALVTWMMLGSSF</sequence>
<feature type="transmembrane region" description="Helical" evidence="6">
    <location>
        <begin position="541"/>
        <end position="559"/>
    </location>
</feature>
<feature type="transmembrane region" description="Helical" evidence="6">
    <location>
        <begin position="140"/>
        <end position="159"/>
    </location>
</feature>
<proteinExistence type="predicted"/>
<feature type="transmembrane region" description="Helical" evidence="6">
    <location>
        <begin position="6"/>
        <end position="26"/>
    </location>
</feature>
<dbReference type="NCBIfam" id="NF005141">
    <property type="entry name" value="PRK06590.1"/>
    <property type="match status" value="1"/>
</dbReference>
<dbReference type="GO" id="GO:0012505">
    <property type="term" value="C:endomembrane system"/>
    <property type="evidence" value="ECO:0007669"/>
    <property type="project" value="UniProtKB-SubCell"/>
</dbReference>
<feature type="transmembrane region" description="Helical" evidence="6">
    <location>
        <begin position="640"/>
        <end position="660"/>
    </location>
</feature>
<dbReference type="AlphaFoldDB" id="A0A2A6LY09"/>
<keyword evidence="3 6" id="KW-1133">Transmembrane helix</keyword>
<evidence type="ECO:0000313" key="10">
    <source>
        <dbReference type="EMBL" id="PDT47523.1"/>
    </source>
</evidence>
<feature type="transmembrane region" description="Helical" evidence="6">
    <location>
        <begin position="233"/>
        <end position="254"/>
    </location>
</feature>
<dbReference type="InterPro" id="IPR003945">
    <property type="entry name" value="NU5C-like"/>
</dbReference>
<dbReference type="GeneID" id="48972597"/>
<dbReference type="Proteomes" id="UP000220353">
    <property type="component" value="Unassembled WGS sequence"/>
</dbReference>
<organism evidence="10 11">
    <name type="scientific">Rhizobium fredii</name>
    <name type="common">Sinorhizobium fredii</name>
    <dbReference type="NCBI Taxonomy" id="380"/>
    <lineage>
        <taxon>Bacteria</taxon>
        <taxon>Pseudomonadati</taxon>
        <taxon>Pseudomonadota</taxon>
        <taxon>Alphaproteobacteria</taxon>
        <taxon>Hyphomicrobiales</taxon>
        <taxon>Rhizobiaceae</taxon>
        <taxon>Sinorhizobium/Ensifer group</taxon>
        <taxon>Sinorhizobium</taxon>
    </lineage>
</organism>
<protein>
    <submittedName>
        <fullName evidence="10">NADH-quinone oxidoreductase subunit L</fullName>
    </submittedName>
</protein>
<evidence type="ECO:0000313" key="9">
    <source>
        <dbReference type="EMBL" id="MQX12185.1"/>
    </source>
</evidence>
<feature type="transmembrane region" description="Helical" evidence="6">
    <location>
        <begin position="326"/>
        <end position="352"/>
    </location>
</feature>
<dbReference type="GO" id="GO:0042773">
    <property type="term" value="P:ATP synthesis coupled electron transport"/>
    <property type="evidence" value="ECO:0007669"/>
    <property type="project" value="InterPro"/>
</dbReference>
<feature type="domain" description="NADH-Ubiquinone oxidoreductase (complex I) chain 5 N-terminal" evidence="8">
    <location>
        <begin position="68"/>
        <end position="118"/>
    </location>
</feature>
<dbReference type="GO" id="GO:0015990">
    <property type="term" value="P:electron transport coupled proton transport"/>
    <property type="evidence" value="ECO:0007669"/>
    <property type="project" value="TreeGrafter"/>
</dbReference>
<evidence type="ECO:0000256" key="1">
    <source>
        <dbReference type="ARBA" id="ARBA00004127"/>
    </source>
</evidence>
<dbReference type="InterPro" id="IPR001750">
    <property type="entry name" value="ND/Mrp_TM"/>
</dbReference>
<evidence type="ECO:0000313" key="11">
    <source>
        <dbReference type="Proteomes" id="UP000220353"/>
    </source>
</evidence>
<dbReference type="GO" id="GO:0008137">
    <property type="term" value="F:NADH dehydrogenase (ubiquinone) activity"/>
    <property type="evidence" value="ECO:0007669"/>
    <property type="project" value="InterPro"/>
</dbReference>
<feature type="transmembrane region" description="Helical" evidence="6">
    <location>
        <begin position="84"/>
        <end position="105"/>
    </location>
</feature>
<dbReference type="Pfam" id="PF00361">
    <property type="entry name" value="Proton_antipo_M"/>
    <property type="match status" value="1"/>
</dbReference>
<reference evidence="10 11" key="2">
    <citation type="submission" date="2017-09" db="EMBL/GenBank/DDBJ databases">
        <title>Comparative genomics of rhizobia isolated from Phaseolus vulgaris in China.</title>
        <authorList>
            <person name="Tong W."/>
        </authorList>
    </citation>
    <scope>NUCLEOTIDE SEQUENCE [LARGE SCALE GENOMIC DNA]</scope>
    <source>
        <strain evidence="10 11">PCH1</strain>
    </source>
</reference>
<keyword evidence="4 6" id="KW-0472">Membrane</keyword>
<dbReference type="Gene3D" id="1.20.5.2700">
    <property type="match status" value="1"/>
</dbReference>
<feature type="transmembrane region" description="Helical" evidence="6">
    <location>
        <begin position="33"/>
        <end position="50"/>
    </location>
</feature>
<dbReference type="RefSeq" id="WP_014327995.1">
    <property type="nucleotide sequence ID" value="NZ_BJNI01000001.1"/>
</dbReference>
<dbReference type="Proteomes" id="UP000466694">
    <property type="component" value="Unassembled WGS sequence"/>
</dbReference>
<dbReference type="InterPro" id="IPR001516">
    <property type="entry name" value="Proton_antipo_N"/>
</dbReference>
<dbReference type="EMBL" id="WISZ01000218">
    <property type="protein sequence ID" value="MQX12185.1"/>
    <property type="molecule type" value="Genomic_DNA"/>
</dbReference>
<evidence type="ECO:0000256" key="5">
    <source>
        <dbReference type="RuleBase" id="RU000320"/>
    </source>
</evidence>
<evidence type="ECO:0000259" key="8">
    <source>
        <dbReference type="Pfam" id="PF00662"/>
    </source>
</evidence>
<gene>
    <name evidence="9" type="primary">nuoL</name>
    <name evidence="10" type="ORF">CO661_12380</name>
    <name evidence="9" type="ORF">GHK48_29150</name>
</gene>
<feature type="transmembrane region" description="Helical" evidence="6">
    <location>
        <begin position="266"/>
        <end position="286"/>
    </location>
</feature>
<dbReference type="PANTHER" id="PTHR42829">
    <property type="entry name" value="NADH-UBIQUINONE OXIDOREDUCTASE CHAIN 5"/>
    <property type="match status" value="1"/>
</dbReference>
<name>A0A2A6LY09_RHIFR</name>
<feature type="domain" description="NADH:quinone oxidoreductase/Mrp antiporter transmembrane" evidence="7">
    <location>
        <begin position="134"/>
        <end position="442"/>
    </location>
</feature>
<dbReference type="PRINTS" id="PR01434">
    <property type="entry name" value="NADHDHGNASE5"/>
</dbReference>
<feature type="transmembrane region" description="Helical" evidence="6">
    <location>
        <begin position="484"/>
        <end position="503"/>
    </location>
</feature>
<comment type="caution">
    <text evidence="10">The sequence shown here is derived from an EMBL/GenBank/DDBJ whole genome shotgun (WGS) entry which is preliminary data.</text>
</comment>
<evidence type="ECO:0000256" key="2">
    <source>
        <dbReference type="ARBA" id="ARBA00022692"/>
    </source>
</evidence>
<dbReference type="EMBL" id="NWTC01000008">
    <property type="protein sequence ID" value="PDT47523.1"/>
    <property type="molecule type" value="Genomic_DNA"/>
</dbReference>